<comment type="caution">
    <text evidence="10">The sequence shown here is derived from an EMBL/GenBank/DDBJ whole genome shotgun (WGS) entry which is preliminary data.</text>
</comment>
<dbReference type="Gene3D" id="3.40.50.200">
    <property type="entry name" value="Peptidase S8/S53 domain"/>
    <property type="match status" value="1"/>
</dbReference>
<feature type="active site" description="Charge relay system" evidence="6">
    <location>
        <position position="140"/>
    </location>
</feature>
<dbReference type="GO" id="GO:0016787">
    <property type="term" value="F:hydrolase activity"/>
    <property type="evidence" value="ECO:0007669"/>
    <property type="project" value="UniProtKB-KW"/>
</dbReference>
<evidence type="ECO:0000256" key="2">
    <source>
        <dbReference type="ARBA" id="ARBA00022670"/>
    </source>
</evidence>
<dbReference type="Proteomes" id="UP001595615">
    <property type="component" value="Unassembled WGS sequence"/>
</dbReference>
<dbReference type="EMBL" id="JBHRXV010000007">
    <property type="protein sequence ID" value="MFC3712704.1"/>
    <property type="molecule type" value="Genomic_DNA"/>
</dbReference>
<gene>
    <name evidence="10" type="ORF">ACFOMD_08995</name>
</gene>
<evidence type="ECO:0000256" key="4">
    <source>
        <dbReference type="ARBA" id="ARBA00022801"/>
    </source>
</evidence>
<dbReference type="InterPro" id="IPR015500">
    <property type="entry name" value="Peptidase_S8_subtilisin-rel"/>
</dbReference>
<dbReference type="InterPro" id="IPR050131">
    <property type="entry name" value="Peptidase_S8_subtilisin-like"/>
</dbReference>
<evidence type="ECO:0000256" key="5">
    <source>
        <dbReference type="ARBA" id="ARBA00022825"/>
    </source>
</evidence>
<proteinExistence type="inferred from homology"/>
<dbReference type="EC" id="3.4.-.-" evidence="10"/>
<dbReference type="InterPro" id="IPR036852">
    <property type="entry name" value="Peptidase_S8/S53_dom_sf"/>
</dbReference>
<keyword evidence="4 6" id="KW-0378">Hydrolase</keyword>
<dbReference type="InterPro" id="IPR023827">
    <property type="entry name" value="Peptidase_S8_Asp-AS"/>
</dbReference>
<keyword evidence="11" id="KW-1185">Reference proteome</keyword>
<dbReference type="PROSITE" id="PS51257">
    <property type="entry name" value="PROKAR_LIPOPROTEIN"/>
    <property type="match status" value="1"/>
</dbReference>
<dbReference type="RefSeq" id="WP_380860116.1">
    <property type="nucleotide sequence ID" value="NZ_JBHRXV010000007.1"/>
</dbReference>
<feature type="chain" id="PRO_5046870653" evidence="8">
    <location>
        <begin position="26"/>
        <end position="778"/>
    </location>
</feature>
<comment type="similarity">
    <text evidence="1 6 7">Belongs to the peptidase S8 family.</text>
</comment>
<evidence type="ECO:0000256" key="3">
    <source>
        <dbReference type="ARBA" id="ARBA00022729"/>
    </source>
</evidence>
<reference evidence="11" key="1">
    <citation type="journal article" date="2019" name="Int. J. Syst. Evol. Microbiol.">
        <title>The Global Catalogue of Microorganisms (GCM) 10K type strain sequencing project: providing services to taxonomists for standard genome sequencing and annotation.</title>
        <authorList>
            <consortium name="The Broad Institute Genomics Platform"/>
            <consortium name="The Broad Institute Genome Sequencing Center for Infectious Disease"/>
            <person name="Wu L."/>
            <person name="Ma J."/>
        </authorList>
    </citation>
    <scope>NUCLEOTIDE SEQUENCE [LARGE SCALE GENOMIC DNA]</scope>
    <source>
        <strain evidence="11">KCTC 42644</strain>
    </source>
</reference>
<dbReference type="PROSITE" id="PS00136">
    <property type="entry name" value="SUBTILASE_ASP"/>
    <property type="match status" value="1"/>
</dbReference>
<evidence type="ECO:0000256" key="1">
    <source>
        <dbReference type="ARBA" id="ARBA00011073"/>
    </source>
</evidence>
<evidence type="ECO:0000256" key="8">
    <source>
        <dbReference type="SAM" id="SignalP"/>
    </source>
</evidence>
<dbReference type="InterPro" id="IPR000209">
    <property type="entry name" value="Peptidase_S8/S53_dom"/>
</dbReference>
<evidence type="ECO:0000256" key="6">
    <source>
        <dbReference type="PROSITE-ProRule" id="PRU01240"/>
    </source>
</evidence>
<feature type="active site" description="Charge relay system" evidence="6">
    <location>
        <position position="106"/>
    </location>
</feature>
<dbReference type="PROSITE" id="PS00138">
    <property type="entry name" value="SUBTILASE_SER"/>
    <property type="match status" value="1"/>
</dbReference>
<keyword evidence="5 6" id="KW-0720">Serine protease</keyword>
<dbReference type="CDD" id="cd04848">
    <property type="entry name" value="Peptidases_S8_Autotransporter_serine_protease_like"/>
    <property type="match status" value="1"/>
</dbReference>
<accession>A0ABV7XBR4</accession>
<dbReference type="PROSITE" id="PS51892">
    <property type="entry name" value="SUBTILASE"/>
    <property type="match status" value="1"/>
</dbReference>
<feature type="active site" description="Charge relay system" evidence="6">
    <location>
        <position position="313"/>
    </location>
</feature>
<dbReference type="PRINTS" id="PR00723">
    <property type="entry name" value="SUBTILISIN"/>
</dbReference>
<dbReference type="InterPro" id="IPR023828">
    <property type="entry name" value="Peptidase_S8_Ser-AS"/>
</dbReference>
<protein>
    <submittedName>
        <fullName evidence="10">S8 family peptidase</fullName>
        <ecNumber evidence="10">3.4.-.-</ecNumber>
    </submittedName>
</protein>
<keyword evidence="3 8" id="KW-0732">Signal</keyword>
<name>A0ABV7XBR4_9SPHN</name>
<sequence length="778" mass="78838">MLSSSKVRMRAATALAGAVFLTACGGGGGGGTATIPTPPAGSATPTPTPVVLAPTPAPTPTPTPTPASINYNTTEYTRSSGAVHMNAITAYNRGATGAGVTVAVLDSGVDTDSAEFSGRIHTASQDIAGSGRGIDDSDGHGTSVAATLLAARNDNAIQGAAFGATLLALRTDTVGSCGSTDGCQHSDNSLARAIDVAVTSGARVINMSLGGSSANANLRNAIARATTAGAIVVISAGNDGAAQPDPLALIATDMVARNQVIIAGSVGTALDPAAMSSFSNKAGTGAARYLAALGYRVRSFDNTGQSFLYSGTSYAAPQVSAAAALLISAFPNLTAAQVVELLFTSATDGGVAGTDPDFGRGILSLTRAFQPIGGTSLAGSAIPVTDDNGILGGAFGDGVQLGSALQGAVILDGFDRAFAIDLAGTIAAAPVQRPLAGRLADRTRGVGVGGDNGYLFLNIAPATSTRPWVGLAQIGVDSQAGDRMQATSGLIASRLDATTRMGVAVGYGAETLLGSMTGGNPDGAFITGADPLTAAGFAAHDRTSTAFTRQAGRWSLGFAASHARANDPRRFGFDRQREGSVDTVAIEAARRVGPVELRLGVSQMNESDSVLGSWSGPALGLQGARTRFANIHAKLPLGSGFILGAGARQGWTNAETGGGLVTRADGIRSFGFQFDVAKERLFGGDRFDLRIAQPLRVSGGSLQLAVPVDYDYATLATRFENRSANLTPSGRELDVEAAYSVTLLGGEVGTHVYWRNEPGHVAARRDDLGAALRYRVGF</sequence>
<dbReference type="Pfam" id="PF00082">
    <property type="entry name" value="Peptidase_S8"/>
    <property type="match status" value="1"/>
</dbReference>
<evidence type="ECO:0000313" key="10">
    <source>
        <dbReference type="EMBL" id="MFC3712704.1"/>
    </source>
</evidence>
<dbReference type="SUPFAM" id="SSF52743">
    <property type="entry name" value="Subtilisin-like"/>
    <property type="match status" value="1"/>
</dbReference>
<evidence type="ECO:0000259" key="9">
    <source>
        <dbReference type="Pfam" id="PF00082"/>
    </source>
</evidence>
<feature type="signal peptide" evidence="8">
    <location>
        <begin position="1"/>
        <end position="25"/>
    </location>
</feature>
<evidence type="ECO:0000313" key="11">
    <source>
        <dbReference type="Proteomes" id="UP001595615"/>
    </source>
</evidence>
<dbReference type="InterPro" id="IPR034061">
    <property type="entry name" value="Peptidases_S8_Autotransporter"/>
</dbReference>
<dbReference type="PANTHER" id="PTHR43806">
    <property type="entry name" value="PEPTIDASE S8"/>
    <property type="match status" value="1"/>
</dbReference>
<evidence type="ECO:0000256" key="7">
    <source>
        <dbReference type="RuleBase" id="RU003355"/>
    </source>
</evidence>
<dbReference type="PANTHER" id="PTHR43806:SF11">
    <property type="entry name" value="CEREVISIN-RELATED"/>
    <property type="match status" value="1"/>
</dbReference>
<organism evidence="10 11">
    <name type="scientific">Sphingoaurantiacus capsulatus</name>
    <dbReference type="NCBI Taxonomy" id="1771310"/>
    <lineage>
        <taxon>Bacteria</taxon>
        <taxon>Pseudomonadati</taxon>
        <taxon>Pseudomonadota</taxon>
        <taxon>Alphaproteobacteria</taxon>
        <taxon>Sphingomonadales</taxon>
        <taxon>Sphingosinicellaceae</taxon>
        <taxon>Sphingoaurantiacus</taxon>
    </lineage>
</organism>
<feature type="domain" description="Peptidase S8/S53" evidence="9">
    <location>
        <begin position="97"/>
        <end position="361"/>
    </location>
</feature>
<keyword evidence="2 6" id="KW-0645">Protease</keyword>